<dbReference type="KEGG" id="cff:CFF8240_0667"/>
<evidence type="ECO:0000313" key="2">
    <source>
        <dbReference type="Proteomes" id="UP000000760"/>
    </source>
</evidence>
<dbReference type="Proteomes" id="UP000000760">
    <property type="component" value="Chromosome"/>
</dbReference>
<dbReference type="EMBL" id="CP000487">
    <property type="protein sequence ID" value="ABK81998.1"/>
    <property type="molecule type" value="Genomic_DNA"/>
</dbReference>
<dbReference type="AlphaFoldDB" id="A0RNQ9"/>
<accession>A0RNQ9</accession>
<reference evidence="2" key="1">
    <citation type="submission" date="2006-11" db="EMBL/GenBank/DDBJ databases">
        <title>Sequence of Campylobacter fetus subsp. fetus 82-40.</title>
        <authorList>
            <person name="Fouts D.E."/>
            <person name="Nelson K.E."/>
        </authorList>
    </citation>
    <scope>NUCLEOTIDE SEQUENCE [LARGE SCALE GENOMIC DNA]</scope>
    <source>
        <strain evidence="2">82-40</strain>
    </source>
</reference>
<dbReference type="HOGENOM" id="CLU_3230979_0_0_7"/>
<evidence type="ECO:0000313" key="1">
    <source>
        <dbReference type="EMBL" id="ABK81998.1"/>
    </source>
</evidence>
<proteinExistence type="predicted"/>
<sequence>MTMFVLKLLSSEPGPGEPEFANDNVCVETDVLTLKIAIIGKVC</sequence>
<organism evidence="1 2">
    <name type="scientific">Campylobacter fetus subsp. fetus (strain 82-40)</name>
    <dbReference type="NCBI Taxonomy" id="360106"/>
    <lineage>
        <taxon>Bacteria</taxon>
        <taxon>Pseudomonadati</taxon>
        <taxon>Campylobacterota</taxon>
        <taxon>Epsilonproteobacteria</taxon>
        <taxon>Campylobacterales</taxon>
        <taxon>Campylobacteraceae</taxon>
        <taxon>Campylobacter</taxon>
    </lineage>
</organism>
<protein>
    <submittedName>
        <fullName evidence="1">Uncharacterized protein</fullName>
    </submittedName>
</protein>
<gene>
    <name evidence="1" type="ordered locus">CFF8240_0667</name>
</gene>
<name>A0RNQ9_CAMFF</name>